<evidence type="ECO:0000256" key="4">
    <source>
        <dbReference type="ARBA" id="ARBA00022801"/>
    </source>
</evidence>
<keyword evidence="4 6" id="KW-0378">Hydrolase</keyword>
<dbReference type="HAMAP" id="MF_00265">
    <property type="entry name" value="VapC_Nob1"/>
    <property type="match status" value="1"/>
</dbReference>
<evidence type="ECO:0000256" key="5">
    <source>
        <dbReference type="ARBA" id="ARBA00022842"/>
    </source>
</evidence>
<keyword evidence="2 6" id="KW-0540">Nuclease</keyword>
<evidence type="ECO:0000256" key="2">
    <source>
        <dbReference type="ARBA" id="ARBA00022722"/>
    </source>
</evidence>
<dbReference type="InterPro" id="IPR002716">
    <property type="entry name" value="PIN_dom"/>
</dbReference>
<feature type="domain" description="PIN" evidence="7">
    <location>
        <begin position="3"/>
        <end position="115"/>
    </location>
</feature>
<keyword evidence="1 6" id="KW-1277">Toxin-antitoxin system</keyword>
<feature type="binding site" evidence="6">
    <location>
        <position position="91"/>
    </location>
    <ligand>
        <name>Mg(2+)</name>
        <dbReference type="ChEBI" id="CHEBI:18420"/>
    </ligand>
</feature>
<gene>
    <name evidence="6" type="primary">vapC</name>
    <name evidence="8" type="ORF">GCM10011577_06990</name>
</gene>
<proteinExistence type="inferred from homology"/>
<organism evidence="8 9">
    <name type="scientific">Pseudarthrobacter polychromogenes</name>
    <dbReference type="NCBI Taxonomy" id="1676"/>
    <lineage>
        <taxon>Bacteria</taxon>
        <taxon>Bacillati</taxon>
        <taxon>Actinomycetota</taxon>
        <taxon>Actinomycetes</taxon>
        <taxon>Micrococcales</taxon>
        <taxon>Micrococcaceae</taxon>
        <taxon>Pseudarthrobacter</taxon>
    </lineage>
</organism>
<dbReference type="InterPro" id="IPR029060">
    <property type="entry name" value="PIN-like_dom_sf"/>
</dbReference>
<dbReference type="SUPFAM" id="SSF88723">
    <property type="entry name" value="PIN domain-like"/>
    <property type="match status" value="1"/>
</dbReference>
<evidence type="ECO:0000256" key="6">
    <source>
        <dbReference type="HAMAP-Rule" id="MF_00265"/>
    </source>
</evidence>
<keyword evidence="5 6" id="KW-0460">Magnesium</keyword>
<sequence length="133" mass="14237">MIIYADTSAVLKLVVEEQESSTLAEYLSTASRTHRLIASMLLYTELHCAARRRAIHGELVNAALGGINLVDLVRSDLMYAAALPGRLRSADAIHLAVAIRLQVDVLVSYDVELLAAAVDAGLNVLSPGKRTGP</sequence>
<keyword evidence="6" id="KW-0800">Toxin</keyword>
<evidence type="ECO:0000256" key="3">
    <source>
        <dbReference type="ARBA" id="ARBA00022723"/>
    </source>
</evidence>
<reference evidence="9" key="1">
    <citation type="journal article" date="2019" name="Int. J. Syst. Evol. Microbiol.">
        <title>The Global Catalogue of Microorganisms (GCM) 10K type strain sequencing project: providing services to taxonomists for standard genome sequencing and annotation.</title>
        <authorList>
            <consortium name="The Broad Institute Genomics Platform"/>
            <consortium name="The Broad Institute Genome Sequencing Center for Infectious Disease"/>
            <person name="Wu L."/>
            <person name="Ma J."/>
        </authorList>
    </citation>
    <scope>NUCLEOTIDE SEQUENCE [LARGE SCALE GENOMIC DNA]</scope>
    <source>
        <strain evidence="9">CGMCC 1.1927</strain>
    </source>
</reference>
<dbReference type="RefSeq" id="WP_188809115.1">
    <property type="nucleotide sequence ID" value="NZ_BAAAWV010000001.1"/>
</dbReference>
<feature type="binding site" evidence="6">
    <location>
        <position position="6"/>
    </location>
    <ligand>
        <name>Mg(2+)</name>
        <dbReference type="ChEBI" id="CHEBI:18420"/>
    </ligand>
</feature>
<name>A0ABQ1XET5_9MICC</name>
<evidence type="ECO:0000313" key="8">
    <source>
        <dbReference type="EMBL" id="GGG87482.1"/>
    </source>
</evidence>
<comment type="caution">
    <text evidence="8">The sequence shown here is derived from an EMBL/GenBank/DDBJ whole genome shotgun (WGS) entry which is preliminary data.</text>
</comment>
<dbReference type="Pfam" id="PF01850">
    <property type="entry name" value="PIN"/>
    <property type="match status" value="1"/>
</dbReference>
<evidence type="ECO:0000256" key="1">
    <source>
        <dbReference type="ARBA" id="ARBA00022649"/>
    </source>
</evidence>
<keyword evidence="3 6" id="KW-0479">Metal-binding</keyword>
<dbReference type="EC" id="3.1.-.-" evidence="6"/>
<evidence type="ECO:0000259" key="7">
    <source>
        <dbReference type="Pfam" id="PF01850"/>
    </source>
</evidence>
<protein>
    <recommendedName>
        <fullName evidence="6">Ribonuclease VapC</fullName>
        <shortName evidence="6">RNase VapC</shortName>
        <ecNumber evidence="6">3.1.-.-</ecNumber>
    </recommendedName>
    <alternativeName>
        <fullName evidence="6">Toxin VapC</fullName>
    </alternativeName>
</protein>
<dbReference type="Gene3D" id="3.40.50.1010">
    <property type="entry name" value="5'-nuclease"/>
    <property type="match status" value="1"/>
</dbReference>
<comment type="cofactor">
    <cofactor evidence="6">
        <name>Mg(2+)</name>
        <dbReference type="ChEBI" id="CHEBI:18420"/>
    </cofactor>
</comment>
<accession>A0ABQ1XET5</accession>
<dbReference type="CDD" id="cd09874">
    <property type="entry name" value="PIN_MT3492-like"/>
    <property type="match status" value="1"/>
</dbReference>
<comment type="function">
    <text evidence="6">Toxic component of a toxin-antitoxin (TA) system. An RNase.</text>
</comment>
<dbReference type="EMBL" id="BMKU01000002">
    <property type="protein sequence ID" value="GGG87482.1"/>
    <property type="molecule type" value="Genomic_DNA"/>
</dbReference>
<dbReference type="InterPro" id="IPR022907">
    <property type="entry name" value="VapC_family"/>
</dbReference>
<evidence type="ECO:0000313" key="9">
    <source>
        <dbReference type="Proteomes" id="UP000596938"/>
    </source>
</evidence>
<comment type="similarity">
    <text evidence="6">Belongs to the PINc/VapC protein family.</text>
</comment>
<dbReference type="Proteomes" id="UP000596938">
    <property type="component" value="Unassembled WGS sequence"/>
</dbReference>
<keyword evidence="9" id="KW-1185">Reference proteome</keyword>